<feature type="transmembrane region" description="Helical" evidence="1">
    <location>
        <begin position="6"/>
        <end position="21"/>
    </location>
</feature>
<dbReference type="Proteomes" id="UP000478546">
    <property type="component" value="Unassembled WGS sequence"/>
</dbReference>
<feature type="transmembrane region" description="Helical" evidence="1">
    <location>
        <begin position="91"/>
        <end position="111"/>
    </location>
</feature>
<gene>
    <name evidence="2" type="ORF">GWO68_15605</name>
</gene>
<evidence type="ECO:0000256" key="1">
    <source>
        <dbReference type="SAM" id="Phobius"/>
    </source>
</evidence>
<feature type="transmembrane region" description="Helical" evidence="1">
    <location>
        <begin position="149"/>
        <end position="166"/>
    </location>
</feature>
<keyword evidence="1" id="KW-1133">Transmembrane helix</keyword>
<keyword evidence="1" id="KW-0472">Membrane</keyword>
<comment type="caution">
    <text evidence="2">The sequence shown here is derived from an EMBL/GenBank/DDBJ whole genome shotgun (WGS) entry which is preliminary data.</text>
</comment>
<keyword evidence="3" id="KW-1185">Reference proteome</keyword>
<accession>A0A6B2H255</accession>
<evidence type="ECO:0000313" key="2">
    <source>
        <dbReference type="EMBL" id="NDK57349.1"/>
    </source>
</evidence>
<name>A0A6B2H255_9BACT</name>
<sequence>MGDILNGFFIILLVLCLKWLYKLLTRKVPEKRSFAGFASLLFFVGGILGIIITIYNQTLLESYSTVYVLILMFFIAQSIGGLLYTKTPKIALPILLSTLVMQVPIITINNFSYRSQTLVSFNINKFPSKLFDIEPGSYVSFFYGIPHDFQLGINLVPVIVMLFYWMDRRQTNPEI</sequence>
<proteinExistence type="predicted"/>
<dbReference type="AlphaFoldDB" id="A0A6B2H255"/>
<reference evidence="2 3" key="1">
    <citation type="submission" date="2020-01" db="EMBL/GenBank/DDBJ databases">
        <authorList>
            <person name="Kim M.K."/>
        </authorList>
    </citation>
    <scope>NUCLEOTIDE SEQUENCE [LARGE SCALE GENOMIC DNA]</scope>
    <source>
        <strain evidence="2 3">BT213</strain>
    </source>
</reference>
<dbReference type="RefSeq" id="WP_162347412.1">
    <property type="nucleotide sequence ID" value="NZ_JAAEAA010000025.1"/>
</dbReference>
<keyword evidence="1" id="KW-0812">Transmembrane</keyword>
<dbReference type="EMBL" id="JAAEAA010000025">
    <property type="protein sequence ID" value="NDK57349.1"/>
    <property type="molecule type" value="Genomic_DNA"/>
</dbReference>
<evidence type="ECO:0000313" key="3">
    <source>
        <dbReference type="Proteomes" id="UP000478546"/>
    </source>
</evidence>
<protein>
    <submittedName>
        <fullName evidence="2">Uncharacterized protein</fullName>
    </submittedName>
</protein>
<feature type="transmembrane region" description="Helical" evidence="1">
    <location>
        <begin position="33"/>
        <end position="54"/>
    </location>
</feature>
<organism evidence="2 3">
    <name type="scientific">Pontibacter fetidus</name>
    <dbReference type="NCBI Taxonomy" id="2700082"/>
    <lineage>
        <taxon>Bacteria</taxon>
        <taxon>Pseudomonadati</taxon>
        <taxon>Bacteroidota</taxon>
        <taxon>Cytophagia</taxon>
        <taxon>Cytophagales</taxon>
        <taxon>Hymenobacteraceae</taxon>
        <taxon>Pontibacter</taxon>
    </lineage>
</organism>
<feature type="transmembrane region" description="Helical" evidence="1">
    <location>
        <begin position="66"/>
        <end position="84"/>
    </location>
</feature>